<dbReference type="PaxDb" id="73239-Q7RI69"/>
<dbReference type="Proteomes" id="UP000008553">
    <property type="component" value="Unassembled WGS sequence"/>
</dbReference>
<evidence type="ECO:0000313" key="2">
    <source>
        <dbReference type="Proteomes" id="UP000008553"/>
    </source>
</evidence>
<dbReference type="AlphaFoldDB" id="Q7RI69"/>
<sequence length="44" mass="5315">MMWISVEVVFMDPIFVLELIKYMSHFRMFNLELKSKYATKKGVI</sequence>
<keyword evidence="2" id="KW-1185">Reference proteome</keyword>
<dbReference type="EMBL" id="AABL01001107">
    <property type="protein sequence ID" value="EAA15528.1"/>
    <property type="molecule type" value="Genomic_DNA"/>
</dbReference>
<reference evidence="1 2" key="1">
    <citation type="journal article" date="2002" name="Nature">
        <title>Genome sequence and comparative analysis of the model rodent malaria parasite Plasmodium yoelii yoelii.</title>
        <authorList>
            <person name="Carlton J.M."/>
            <person name="Angiuoli S.V."/>
            <person name="Suh B.B."/>
            <person name="Kooij T.W."/>
            <person name="Pertea M."/>
            <person name="Silva J.C."/>
            <person name="Ermolaeva M.D."/>
            <person name="Allen J.E."/>
            <person name="Selengut J.D."/>
            <person name="Koo H.L."/>
            <person name="Peterson J.D."/>
            <person name="Pop M."/>
            <person name="Kosack D.S."/>
            <person name="Shumway M.F."/>
            <person name="Bidwell S.L."/>
            <person name="Shallom S.J."/>
            <person name="van Aken S.E."/>
            <person name="Riedmuller S.B."/>
            <person name="Feldblyum T.V."/>
            <person name="Cho J.K."/>
            <person name="Quackenbush J."/>
            <person name="Sedegah M."/>
            <person name="Shoaibi A."/>
            <person name="Cummings L.M."/>
            <person name="Florens L."/>
            <person name="Yates J.R."/>
            <person name="Raine J.D."/>
            <person name="Sinden R.E."/>
            <person name="Harris M.A."/>
            <person name="Cunningham D.A."/>
            <person name="Preiser P.R."/>
            <person name="Bergman L.W."/>
            <person name="Vaidya A.B."/>
            <person name="van Lin L.H."/>
            <person name="Janse C.J."/>
            <person name="Waters A.P."/>
            <person name="Smith H.O."/>
            <person name="White O.R."/>
            <person name="Salzberg S.L."/>
            <person name="Venter J.C."/>
            <person name="Fraser C.M."/>
            <person name="Hoffman S.L."/>
            <person name="Gardner M.J."/>
            <person name="Carucci D.J."/>
        </authorList>
    </citation>
    <scope>NUCLEOTIDE SEQUENCE [LARGE SCALE GENOMIC DNA]</scope>
    <source>
        <strain evidence="1 2">17XNL</strain>
    </source>
</reference>
<evidence type="ECO:0000313" key="1">
    <source>
        <dbReference type="EMBL" id="EAA15528.1"/>
    </source>
</evidence>
<proteinExistence type="predicted"/>
<gene>
    <name evidence="1" type="ORF">PY03761</name>
</gene>
<dbReference type="InParanoid" id="Q7RI69"/>
<protein>
    <submittedName>
        <fullName evidence="1">Uncharacterized protein</fullName>
    </submittedName>
</protein>
<comment type="caution">
    <text evidence="1">The sequence shown here is derived from an EMBL/GenBank/DDBJ whole genome shotgun (WGS) entry which is preliminary data.</text>
</comment>
<accession>Q7RI69</accession>
<organism evidence="1 2">
    <name type="scientific">Plasmodium yoelii yoelii</name>
    <dbReference type="NCBI Taxonomy" id="73239"/>
    <lineage>
        <taxon>Eukaryota</taxon>
        <taxon>Sar</taxon>
        <taxon>Alveolata</taxon>
        <taxon>Apicomplexa</taxon>
        <taxon>Aconoidasida</taxon>
        <taxon>Haemosporida</taxon>
        <taxon>Plasmodiidae</taxon>
        <taxon>Plasmodium</taxon>
        <taxon>Plasmodium (Vinckeia)</taxon>
    </lineage>
</organism>
<name>Q7RI69_PLAYO</name>